<accession>A0ABD1X171</accession>
<evidence type="ECO:0000313" key="2">
    <source>
        <dbReference type="Proteomes" id="UP001604277"/>
    </source>
</evidence>
<organism evidence="1 2">
    <name type="scientific">Forsythia ovata</name>
    <dbReference type="NCBI Taxonomy" id="205694"/>
    <lineage>
        <taxon>Eukaryota</taxon>
        <taxon>Viridiplantae</taxon>
        <taxon>Streptophyta</taxon>
        <taxon>Embryophyta</taxon>
        <taxon>Tracheophyta</taxon>
        <taxon>Spermatophyta</taxon>
        <taxon>Magnoliopsida</taxon>
        <taxon>eudicotyledons</taxon>
        <taxon>Gunneridae</taxon>
        <taxon>Pentapetalae</taxon>
        <taxon>asterids</taxon>
        <taxon>lamiids</taxon>
        <taxon>Lamiales</taxon>
        <taxon>Oleaceae</taxon>
        <taxon>Forsythieae</taxon>
        <taxon>Forsythia</taxon>
    </lineage>
</organism>
<comment type="caution">
    <text evidence="1">The sequence shown here is derived from an EMBL/GenBank/DDBJ whole genome shotgun (WGS) entry which is preliminary data.</text>
</comment>
<proteinExistence type="predicted"/>
<protein>
    <submittedName>
        <fullName evidence="1">Uncharacterized protein</fullName>
    </submittedName>
</protein>
<dbReference type="EMBL" id="JBFOLJ010000001">
    <property type="protein sequence ID" value="KAL2555712.1"/>
    <property type="molecule type" value="Genomic_DNA"/>
</dbReference>
<gene>
    <name evidence="1" type="ORF">Fot_00451</name>
</gene>
<dbReference type="Proteomes" id="UP001604277">
    <property type="component" value="Unassembled WGS sequence"/>
</dbReference>
<name>A0ABD1X171_9LAMI</name>
<dbReference type="AlphaFoldDB" id="A0ABD1X171"/>
<reference evidence="2" key="1">
    <citation type="submission" date="2024-07" db="EMBL/GenBank/DDBJ databases">
        <title>Two chromosome-level genome assemblies of Korean endemic species Abeliophyllum distichum and Forsythia ovata (Oleaceae).</title>
        <authorList>
            <person name="Jang H."/>
        </authorList>
    </citation>
    <scope>NUCLEOTIDE SEQUENCE [LARGE SCALE GENOMIC DNA]</scope>
</reference>
<keyword evidence="2" id="KW-1185">Reference proteome</keyword>
<evidence type="ECO:0000313" key="1">
    <source>
        <dbReference type="EMBL" id="KAL2555712.1"/>
    </source>
</evidence>
<sequence>MICSVFSVELLVHQSTKDKFFLAFWTITNIIQISFGILKEATIVDNECQIGDKYDKDLGCWRRHVFQNITLAVSVLNLVRISTVEELKELNSGGHVLRKRPTVTVHGCSVHKCLFDIAFCSGDNSRV</sequence>